<feature type="compositionally biased region" description="Acidic residues" evidence="7">
    <location>
        <begin position="349"/>
        <end position="368"/>
    </location>
</feature>
<organism evidence="9 10">
    <name type="scientific">Acaromyces ingoldii</name>
    <dbReference type="NCBI Taxonomy" id="215250"/>
    <lineage>
        <taxon>Eukaryota</taxon>
        <taxon>Fungi</taxon>
        <taxon>Dikarya</taxon>
        <taxon>Basidiomycota</taxon>
        <taxon>Ustilaginomycotina</taxon>
        <taxon>Exobasidiomycetes</taxon>
        <taxon>Exobasidiales</taxon>
        <taxon>Cryptobasidiaceae</taxon>
        <taxon>Acaromyces</taxon>
    </lineage>
</organism>
<feature type="domain" description="Inner centromere protein ARK-binding" evidence="8">
    <location>
        <begin position="1163"/>
        <end position="1210"/>
    </location>
</feature>
<gene>
    <name evidence="9" type="ORF">FA10DRAFT_156128</name>
</gene>
<feature type="compositionally biased region" description="Low complexity" evidence="7">
    <location>
        <begin position="247"/>
        <end position="273"/>
    </location>
</feature>
<name>A0A316YG75_9BASI</name>
<feature type="compositionally biased region" description="Low complexity" evidence="7">
    <location>
        <begin position="682"/>
        <end position="698"/>
    </location>
</feature>
<dbReference type="OrthoDB" id="6123at2759"/>
<keyword evidence="10" id="KW-1185">Reference proteome</keyword>
<feature type="compositionally biased region" description="Low complexity" evidence="7">
    <location>
        <begin position="846"/>
        <end position="856"/>
    </location>
</feature>
<dbReference type="InParanoid" id="A0A316YG75"/>
<dbReference type="GO" id="GO:0005634">
    <property type="term" value="C:nucleus"/>
    <property type="evidence" value="ECO:0007669"/>
    <property type="project" value="UniProtKB-SubCell"/>
</dbReference>
<sequence>MASSSKIAATMVGSSSSRDVTTQRNLLEHVNDLRRYANLETLNDFVANGGHGWLEAMVDHAKVSYKHYKESEEDDTITGNVHQMAGDLLKTPSRKKGIAHKTKKPATKKQGNKPREPSPDPFGGDDVGRVPLVADNNKENTNGRQASSSDNNNSSSSGLLRSTRSRADKSQLIEKLPNPFQKRVLEAKENAKKASTKVKSSDVTEEGSPVSAAGPSQVKKQGKTTTGKATAKQTARNASTAKKTGQSKPAEASSKASAVQEASFASTAFVSATDGAGNEENGIHFEESREDFDEGKATPSMEVEEGDEPRESTPPPQSPTKAERDNASFQARLKLEESLARLTGHGDDEFCGSEDEENEDDAPAEDEDSARTKVGAHRDFEDQETLEIQIKGEVAQSPPSSDVRPSDARPPSVDHTNKQDSNSVPASDDSASTRPVVSMMEDLGLGKPLSTTLTSTKRALSSFSTTKRANVVATAPEPATMATTIKSSFLSKSLRMASSENSLEEEKSSGPQEDRKEPSNSEAGTAAPSPAPRSPPSSEVPAESSSSSSSSSSRKRKNSVVEVDNATKTSSPEKTPTDASSKARKVSPQTSSAKEAQTSQQSAKATLASLRSQIETYSKPASQKSTTNAVGLGQKGWTSPVLGRFASQMSSRLPKSPTKAKGAVPGSEAGQLKLPASPGKNAATSTATARSSPAKPSRLPLASTTPANSPGPKAVAQPRAAVDPSPSKSLSPDKGPSNSRVREEPDAKDKVSDGPEEEDNLEDDVSTDSGEESSSADDERSEGDLLLEEIAASSTRPLQQQQQHSQTRPSNNPRPPGASMIRPMAAMPRNAAQSSHTIKLPSKMAPSTLPPSSSTSQANSGWLGKVKSFIGLPPGIPVPVSSASGDQSSSSTQTTSSQPHSISSSSGFVPKTIHNSAGAKAGMSKPAELPRPASALNTSHTSSSKPQSVIRAEAARKKETEKAREREERLKQIQAQREAREAAASNTGKREREETKPKATAPAQQRPAVNASNNAETAGNKKRKSNEGAAVPVKAAAQLSASTTNHKLGKPPSQQNLRLGQPSASARPMMPSKPASQQAQSTKSSQQQAVFSNQNVFQMAKASTSTTTNLVRPASQQVTQAHGQPQRQGTGSRVVQPAQAQGSQPKKPQKPQKEEYIELEEPPSEYSDSEDEATIARRAKHKPWETREGLEAALLQQADIDADEIFGVPQGNVPLEEMIPPQSEHEARARRRPRSSSANWSGKDGLQQYEIDRYNKRLGIVTGSTPALASSSVKSPVRTSSLAQDARMQARQG</sequence>
<keyword evidence="5" id="KW-0206">Cytoskeleton</keyword>
<evidence type="ECO:0000256" key="3">
    <source>
        <dbReference type="ARBA" id="ARBA00010042"/>
    </source>
</evidence>
<feature type="region of interest" description="Disordered" evidence="7">
    <location>
        <begin position="1212"/>
        <end position="1248"/>
    </location>
</feature>
<evidence type="ECO:0000313" key="10">
    <source>
        <dbReference type="Proteomes" id="UP000245768"/>
    </source>
</evidence>
<feature type="compositionally biased region" description="Low complexity" evidence="7">
    <location>
        <begin position="1072"/>
        <end position="1089"/>
    </location>
</feature>
<dbReference type="RefSeq" id="XP_025375360.1">
    <property type="nucleotide sequence ID" value="XM_025518128.1"/>
</dbReference>
<feature type="compositionally biased region" description="Basic and acidic residues" evidence="7">
    <location>
        <begin position="504"/>
        <end position="519"/>
    </location>
</feature>
<evidence type="ECO:0000256" key="7">
    <source>
        <dbReference type="SAM" id="MobiDB-lite"/>
    </source>
</evidence>
<evidence type="ECO:0000256" key="2">
    <source>
        <dbReference type="ARBA" id="ARBA00004186"/>
    </source>
</evidence>
<feature type="compositionally biased region" description="Basic residues" evidence="7">
    <location>
        <begin position="92"/>
        <end position="112"/>
    </location>
</feature>
<feature type="compositionally biased region" description="Low complexity" evidence="7">
    <location>
        <begin position="793"/>
        <end position="810"/>
    </location>
</feature>
<feature type="compositionally biased region" description="Acidic residues" evidence="7">
    <location>
        <begin position="1157"/>
        <end position="1173"/>
    </location>
</feature>
<dbReference type="STRING" id="215250.A0A316YG75"/>
<feature type="compositionally biased region" description="Basic and acidic residues" evidence="7">
    <location>
        <begin position="333"/>
        <end position="348"/>
    </location>
</feature>
<proteinExistence type="inferred from homology"/>
<evidence type="ECO:0000256" key="6">
    <source>
        <dbReference type="ARBA" id="ARBA00023242"/>
    </source>
</evidence>
<evidence type="ECO:0000259" key="8">
    <source>
        <dbReference type="Pfam" id="PF03941"/>
    </source>
</evidence>
<feature type="region of interest" description="Disordered" evidence="7">
    <location>
        <begin position="1"/>
        <end position="21"/>
    </location>
</feature>
<feature type="compositionally biased region" description="Polar residues" evidence="7">
    <location>
        <begin position="935"/>
        <end position="947"/>
    </location>
</feature>
<keyword evidence="6" id="KW-0539">Nucleus</keyword>
<feature type="compositionally biased region" description="Basic and acidic residues" evidence="7">
    <location>
        <begin position="183"/>
        <end position="192"/>
    </location>
</feature>
<dbReference type="EMBL" id="KZ819638">
    <property type="protein sequence ID" value="PWN88162.1"/>
    <property type="molecule type" value="Genomic_DNA"/>
</dbReference>
<feature type="compositionally biased region" description="Basic and acidic residues" evidence="7">
    <location>
        <begin position="740"/>
        <end position="753"/>
    </location>
</feature>
<protein>
    <recommendedName>
        <fullName evidence="8">Inner centromere protein ARK-binding domain-containing protein</fullName>
    </recommendedName>
</protein>
<feature type="compositionally biased region" description="Polar residues" evidence="7">
    <location>
        <begin position="236"/>
        <end position="246"/>
    </location>
</feature>
<dbReference type="Proteomes" id="UP000245768">
    <property type="component" value="Unassembled WGS sequence"/>
</dbReference>
<feature type="compositionally biased region" description="Acidic residues" evidence="7">
    <location>
        <begin position="754"/>
        <end position="787"/>
    </location>
</feature>
<feature type="compositionally biased region" description="Low complexity" evidence="7">
    <location>
        <begin position="223"/>
        <end position="235"/>
    </location>
</feature>
<dbReference type="InterPro" id="IPR005635">
    <property type="entry name" value="Inner_centromere_prot_ARK-bd"/>
</dbReference>
<feature type="compositionally biased region" description="Low complexity" evidence="7">
    <location>
        <begin position="881"/>
        <end position="906"/>
    </location>
</feature>
<comment type="subcellular location">
    <subcellularLocation>
        <location evidence="2">Cytoplasm</location>
        <location evidence="2">Cytoskeleton</location>
        <location evidence="2">Spindle</location>
    </subcellularLocation>
    <subcellularLocation>
        <location evidence="1">Nucleus</location>
    </subcellularLocation>
</comment>
<feature type="compositionally biased region" description="Basic and acidic residues" evidence="7">
    <location>
        <begin position="953"/>
        <end position="981"/>
    </location>
</feature>
<feature type="compositionally biased region" description="Basic and acidic residues" evidence="7">
    <location>
        <begin position="988"/>
        <end position="997"/>
    </location>
</feature>
<feature type="compositionally biased region" description="Low complexity" evidence="7">
    <location>
        <begin position="723"/>
        <end position="737"/>
    </location>
</feature>
<feature type="region of interest" description="Disordered" evidence="7">
    <location>
        <begin position="1264"/>
        <end position="1293"/>
    </location>
</feature>
<keyword evidence="4" id="KW-0963">Cytoplasm</keyword>
<feature type="compositionally biased region" description="Low complexity" evidence="7">
    <location>
        <begin position="1136"/>
        <end position="1146"/>
    </location>
</feature>
<evidence type="ECO:0000256" key="5">
    <source>
        <dbReference type="ARBA" id="ARBA00023212"/>
    </source>
</evidence>
<feature type="compositionally biased region" description="Low complexity" evidence="7">
    <location>
        <begin position="147"/>
        <end position="162"/>
    </location>
</feature>
<comment type="similarity">
    <text evidence="3">Belongs to the INCENP family.</text>
</comment>
<evidence type="ECO:0000256" key="1">
    <source>
        <dbReference type="ARBA" id="ARBA00004123"/>
    </source>
</evidence>
<feature type="compositionally biased region" description="Low complexity" evidence="7">
    <location>
        <begin position="536"/>
        <end position="552"/>
    </location>
</feature>
<feature type="region of interest" description="Disordered" evidence="7">
    <location>
        <begin position="87"/>
        <end position="1183"/>
    </location>
</feature>
<dbReference type="Pfam" id="PF03941">
    <property type="entry name" value="INCENP_ARK-bind"/>
    <property type="match status" value="1"/>
</dbReference>
<reference evidence="9 10" key="1">
    <citation type="journal article" date="2018" name="Mol. Biol. Evol.">
        <title>Broad Genomic Sampling Reveals a Smut Pathogenic Ancestry of the Fungal Clade Ustilaginomycotina.</title>
        <authorList>
            <person name="Kijpornyongpan T."/>
            <person name="Mondo S.J."/>
            <person name="Barry K."/>
            <person name="Sandor L."/>
            <person name="Lee J."/>
            <person name="Lipzen A."/>
            <person name="Pangilinan J."/>
            <person name="LaButti K."/>
            <person name="Hainaut M."/>
            <person name="Henrissat B."/>
            <person name="Grigoriev I.V."/>
            <person name="Spatafora J.W."/>
            <person name="Aime M.C."/>
        </authorList>
    </citation>
    <scope>NUCLEOTIDE SEQUENCE [LARGE SCALE GENOMIC DNA]</scope>
    <source>
        <strain evidence="9 10">MCA 4198</strain>
    </source>
</reference>
<feature type="compositionally biased region" description="Low complexity" evidence="7">
    <location>
        <begin position="473"/>
        <end position="484"/>
    </location>
</feature>
<feature type="compositionally biased region" description="Polar residues" evidence="7">
    <location>
        <begin position="419"/>
        <end position="435"/>
    </location>
</feature>
<feature type="compositionally biased region" description="Low complexity" evidence="7">
    <location>
        <begin position="1270"/>
        <end position="1281"/>
    </location>
</feature>
<feature type="compositionally biased region" description="Polar residues" evidence="7">
    <location>
        <begin position="566"/>
        <end position="580"/>
    </location>
</feature>
<feature type="compositionally biased region" description="Polar residues" evidence="7">
    <location>
        <begin position="587"/>
        <end position="629"/>
    </location>
</feature>
<dbReference type="GeneID" id="37040044"/>
<evidence type="ECO:0000313" key="9">
    <source>
        <dbReference type="EMBL" id="PWN88162.1"/>
    </source>
</evidence>
<feature type="compositionally biased region" description="Polar residues" evidence="7">
    <location>
        <begin position="1039"/>
        <end position="1064"/>
    </location>
</feature>
<accession>A0A316YG75</accession>
<feature type="compositionally biased region" description="Polar residues" evidence="7">
    <location>
        <begin position="1090"/>
        <end position="1133"/>
    </location>
</feature>
<feature type="compositionally biased region" description="Polar residues" evidence="7">
    <location>
        <begin position="449"/>
        <end position="468"/>
    </location>
</feature>
<evidence type="ECO:0000256" key="4">
    <source>
        <dbReference type="ARBA" id="ARBA00022490"/>
    </source>
</evidence>
<dbReference type="GO" id="GO:0005819">
    <property type="term" value="C:spindle"/>
    <property type="evidence" value="ECO:0007669"/>
    <property type="project" value="UniProtKB-SubCell"/>
</dbReference>